<protein>
    <recommendedName>
        <fullName evidence="2">Fungal-type protein kinase domain-containing protein</fullName>
    </recommendedName>
</protein>
<proteinExistence type="predicted"/>
<dbReference type="Proteomes" id="UP000308730">
    <property type="component" value="Unassembled WGS sequence"/>
</dbReference>
<dbReference type="Pfam" id="PF17667">
    <property type="entry name" value="Pkinase_fungal"/>
    <property type="match status" value="2"/>
</dbReference>
<keyword evidence="4" id="KW-1185">Reference proteome</keyword>
<dbReference type="PANTHER" id="PTHR38248">
    <property type="entry name" value="FUNK1 6"/>
    <property type="match status" value="1"/>
</dbReference>
<dbReference type="InterPro" id="IPR011009">
    <property type="entry name" value="Kinase-like_dom_sf"/>
</dbReference>
<gene>
    <name evidence="3" type="ORF">EUX98_g2952</name>
</gene>
<evidence type="ECO:0000256" key="1">
    <source>
        <dbReference type="SAM" id="MobiDB-lite"/>
    </source>
</evidence>
<accession>A0A4V3XJ10</accession>
<evidence type="ECO:0000313" key="3">
    <source>
        <dbReference type="EMBL" id="THH31243.1"/>
    </source>
</evidence>
<sequence>MNPFESNLVSLDEDRETDNFSKGDTTTHIIQHHANTLEDDAMNDNRSRKPVTPPRHPASAVAGPSPIKGSLDSAPRTSKGTDNDAINEYLDTLLADKIIHNIPVVDFIHAVYGMKKEDLLHTLPQHGYVLPSNFCALYSAGKYNKGSSERTAYKPLLNIIHSLVAQLKECMDGRMAPGNSAEWVNMKDREVAGHFTKLKPDFLRTWLAAAEQQKWTTSASSGELKKDAAVQKAKIEINIDLKKLPKRNKMSTSTSSAPTATPDETIVTLPLPSAPSRSVSANAKQGTKRKKGVDSPDADASTIPRTAKRLRSGGNGALSSTSSKANPDRRSAIREKLLTHKELQAVKYVHELGSHGIRSYATGILIDDFKVTIFYMDRIGVIKATPFDFLDEPHFFLLYLAAVQYATPSQLGFFPMLKFPSPSLTSEVLETYQSVILDLSGAQGCGEIMLNDLRFLLDVSADRRVVPTHGAVGRATIVLPLLPVSDSKDSVMLCGTEKTVAKISWQPRTRDSEDSNIRAIRTTLAKTPKTHKYLKHIVDLKCSLTRTMAEMGLPRAFMDLKDTQPERVCRLLIMTEYLPLNMVDSVMEFKSIFIDVMFTMSSGHRAVYVSAQILHRDISINNLMFHRTSSAGAVGVLCDWDLARVNCLEGASMTDIIEDFISAHVDRDTSTTKPATTTIQQPADATVHHPPNAVKSTDHELPAQAPRYRTGTGPFIALDLLKFTRVPMHLYRHDLESFFWVLVWFVAGFVPDTHTVRLVGAWLHNDLRLIGLKKTEFLRNAGNILSDVHADYQSLVRDWVKPLIMILMAKLQRTELEITDDMRLACHFASAETEADQIKVSKEAVSESIAAREGILTYESFMRCLKVDLDSEGSDSISVQV</sequence>
<dbReference type="AlphaFoldDB" id="A0A4V3XJ10"/>
<dbReference type="OrthoDB" id="5584477at2759"/>
<evidence type="ECO:0000313" key="4">
    <source>
        <dbReference type="Proteomes" id="UP000308730"/>
    </source>
</evidence>
<feature type="compositionally biased region" description="Polar residues" evidence="1">
    <location>
        <begin position="275"/>
        <end position="285"/>
    </location>
</feature>
<feature type="region of interest" description="Disordered" evidence="1">
    <location>
        <begin position="1"/>
        <end position="83"/>
    </location>
</feature>
<feature type="compositionally biased region" description="Polar residues" evidence="1">
    <location>
        <begin position="20"/>
        <end position="29"/>
    </location>
</feature>
<feature type="compositionally biased region" description="Polar residues" evidence="1">
    <location>
        <begin position="671"/>
        <end position="683"/>
    </location>
</feature>
<feature type="compositionally biased region" description="Low complexity" evidence="1">
    <location>
        <begin position="251"/>
        <end position="262"/>
    </location>
</feature>
<name>A0A4V3XJ10_9APHY</name>
<feature type="region of interest" description="Disordered" evidence="1">
    <location>
        <begin position="671"/>
        <end position="702"/>
    </location>
</feature>
<organism evidence="3 4">
    <name type="scientific">Antrodiella citrinella</name>
    <dbReference type="NCBI Taxonomy" id="2447956"/>
    <lineage>
        <taxon>Eukaryota</taxon>
        <taxon>Fungi</taxon>
        <taxon>Dikarya</taxon>
        <taxon>Basidiomycota</taxon>
        <taxon>Agaricomycotina</taxon>
        <taxon>Agaricomycetes</taxon>
        <taxon>Polyporales</taxon>
        <taxon>Steccherinaceae</taxon>
        <taxon>Antrodiella</taxon>
    </lineage>
</organism>
<evidence type="ECO:0000259" key="2">
    <source>
        <dbReference type="Pfam" id="PF17667"/>
    </source>
</evidence>
<feature type="region of interest" description="Disordered" evidence="1">
    <location>
        <begin position="246"/>
        <end position="329"/>
    </location>
</feature>
<comment type="caution">
    <text evidence="3">The sequence shown here is derived from an EMBL/GenBank/DDBJ whole genome shotgun (WGS) entry which is preliminary data.</text>
</comment>
<feature type="domain" description="Fungal-type protein kinase" evidence="2">
    <location>
        <begin position="703"/>
        <end position="745"/>
    </location>
</feature>
<dbReference type="PANTHER" id="PTHR38248:SF2">
    <property type="entry name" value="FUNK1 11"/>
    <property type="match status" value="1"/>
</dbReference>
<dbReference type="EMBL" id="SGPM01000053">
    <property type="protein sequence ID" value="THH31243.1"/>
    <property type="molecule type" value="Genomic_DNA"/>
</dbReference>
<feature type="domain" description="Fungal-type protein kinase" evidence="2">
    <location>
        <begin position="343"/>
        <end position="643"/>
    </location>
</feature>
<dbReference type="InterPro" id="IPR040976">
    <property type="entry name" value="Pkinase_fungal"/>
</dbReference>
<reference evidence="3 4" key="1">
    <citation type="submission" date="2019-02" db="EMBL/GenBank/DDBJ databases">
        <title>Genome sequencing of the rare red list fungi Antrodiella citrinella (Flaviporus citrinellus).</title>
        <authorList>
            <person name="Buettner E."/>
            <person name="Kellner H."/>
        </authorList>
    </citation>
    <scope>NUCLEOTIDE SEQUENCE [LARGE SCALE GENOMIC DNA]</scope>
    <source>
        <strain evidence="3 4">DSM 108506</strain>
    </source>
</reference>
<dbReference type="Gene3D" id="1.10.510.10">
    <property type="entry name" value="Transferase(Phosphotransferase) domain 1"/>
    <property type="match status" value="1"/>
</dbReference>
<dbReference type="SUPFAM" id="SSF56112">
    <property type="entry name" value="Protein kinase-like (PK-like)"/>
    <property type="match status" value="1"/>
</dbReference>